<proteinExistence type="predicted"/>
<protein>
    <submittedName>
        <fullName evidence="1">Short-chain dehydrogenase</fullName>
    </submittedName>
</protein>
<evidence type="ECO:0000313" key="2">
    <source>
        <dbReference type="Proteomes" id="UP000019146"/>
    </source>
</evidence>
<dbReference type="Proteomes" id="UP000019146">
    <property type="component" value="Chromosome 2"/>
</dbReference>
<name>A0A0P0RE53_9BURK</name>
<accession>A0A0P0RE53</accession>
<evidence type="ECO:0000313" key="1">
    <source>
        <dbReference type="EMBL" id="ALL66478.1"/>
    </source>
</evidence>
<reference evidence="1 2" key="1">
    <citation type="journal article" date="2014" name="Genome Announc.">
        <title>Draft Genome Sequence of the Haloacid-Degrading Burkholderia caribensis Strain MBA4.</title>
        <authorList>
            <person name="Pan Y."/>
            <person name="Kong K.F."/>
            <person name="Tsang J.S."/>
        </authorList>
    </citation>
    <scope>NUCLEOTIDE SEQUENCE [LARGE SCALE GENOMIC DNA]</scope>
    <source>
        <strain evidence="1 2">MBA4</strain>
    </source>
</reference>
<dbReference type="EMBL" id="CP012747">
    <property type="protein sequence ID" value="ALL66478.1"/>
    <property type="molecule type" value="Genomic_DNA"/>
</dbReference>
<sequence>MLVGRARTQWPRHDRRTRDCRATALRCIQAGDMTEMKTEMSARCEDSVHRTRIQAFVQRNFVFETA</sequence>
<organism evidence="1 2">
    <name type="scientific">Paraburkholderia caribensis MBA4</name>
    <dbReference type="NCBI Taxonomy" id="1323664"/>
    <lineage>
        <taxon>Bacteria</taxon>
        <taxon>Pseudomonadati</taxon>
        <taxon>Pseudomonadota</taxon>
        <taxon>Betaproteobacteria</taxon>
        <taxon>Burkholderiales</taxon>
        <taxon>Burkholderiaceae</taxon>
        <taxon>Paraburkholderia</taxon>
    </lineage>
</organism>
<gene>
    <name evidence="1" type="ORF">K788_0009185</name>
</gene>
<dbReference type="KEGG" id="bcai:K788_0009185"/>
<dbReference type="AlphaFoldDB" id="A0A0P0RE53"/>